<evidence type="ECO:0008006" key="5">
    <source>
        <dbReference type="Google" id="ProtNLM"/>
    </source>
</evidence>
<dbReference type="EMBL" id="CDOI01000150">
    <property type="protein sequence ID" value="CEN46953.1"/>
    <property type="molecule type" value="Genomic_DNA"/>
</dbReference>
<dbReference type="GeneID" id="97264738"/>
<dbReference type="AlphaFoldDB" id="A0A0B7IUL9"/>
<keyword evidence="4" id="KW-1185">Reference proteome</keyword>
<evidence type="ECO:0000313" key="1">
    <source>
        <dbReference type="EMBL" id="CEN46953.1"/>
    </source>
</evidence>
<sequence>MRKSLFIIIMGALFFSCNKNNEKINNEENSEVGCCKHLSSSASFSVVDNQGNDLLSPFNEKFDPKNIKIYYKDKNNKLELFDRPNLAEPKGFTFIAPEKEGQKYLINVFINSLYIEDKISHTVIDLGYKKYEIKSEFSVTTNAIVLQKIYVDNKLMNFQNNRIVTIVE</sequence>
<organism evidence="2 3">
    <name type="scientific">Capnocytophaga canis</name>
    <dbReference type="NCBI Taxonomy" id="1848903"/>
    <lineage>
        <taxon>Bacteria</taxon>
        <taxon>Pseudomonadati</taxon>
        <taxon>Bacteroidota</taxon>
        <taxon>Flavobacteriia</taxon>
        <taxon>Flavobacteriales</taxon>
        <taxon>Flavobacteriaceae</taxon>
        <taxon>Capnocytophaga</taxon>
    </lineage>
</organism>
<evidence type="ECO:0000313" key="4">
    <source>
        <dbReference type="Proteomes" id="UP000045051"/>
    </source>
</evidence>
<dbReference type="RefSeq" id="WP_042008536.1">
    <property type="nucleotide sequence ID" value="NZ_BOQK01000010.1"/>
</dbReference>
<gene>
    <name evidence="1" type="ORF">CCAND38_390012</name>
    <name evidence="2" type="ORF">CCAND93_50016</name>
</gene>
<protein>
    <recommendedName>
        <fullName evidence="5">Lipoprotein</fullName>
    </recommendedName>
</protein>
<dbReference type="PROSITE" id="PS51257">
    <property type="entry name" value="PROKAR_LIPOPROTEIN"/>
    <property type="match status" value="1"/>
</dbReference>
<dbReference type="Proteomes" id="UP000045051">
    <property type="component" value="Unassembled WGS sequence"/>
</dbReference>
<reference evidence="3 4" key="1">
    <citation type="submission" date="2015-01" db="EMBL/GenBank/DDBJ databases">
        <authorList>
            <person name="MANFREDI Pablo"/>
        </authorList>
    </citation>
    <scope>NUCLEOTIDE SEQUENCE [LARGE SCALE GENOMIC DNA]</scope>
    <source>
        <strain evidence="1 4">CcD38</strain>
        <strain evidence="2 3">CcD93</strain>
    </source>
</reference>
<evidence type="ECO:0000313" key="3">
    <source>
        <dbReference type="Proteomes" id="UP000038200"/>
    </source>
</evidence>
<proteinExistence type="predicted"/>
<dbReference type="STRING" id="1848903.CCAND38_390012"/>
<evidence type="ECO:0000313" key="2">
    <source>
        <dbReference type="EMBL" id="CEN53628.1"/>
    </source>
</evidence>
<dbReference type="Proteomes" id="UP000038200">
    <property type="component" value="Unassembled WGS sequence"/>
</dbReference>
<accession>A0A0B7IUL9</accession>
<name>A0A0B7IUL9_9FLAO</name>
<dbReference type="EMBL" id="CDOL01000239">
    <property type="protein sequence ID" value="CEN53628.1"/>
    <property type="molecule type" value="Genomic_DNA"/>
</dbReference>